<proteinExistence type="predicted"/>
<sequence>MKKIGLLLITLVMALGALGVGYAAWTDEIYISGTVQTGDVDINITELSGTEVWKDLDTDALVYIHTVNGEPAVGQPTRPDPGLKVAEATAVAGEDPDEAVFTFTNLFPCQDFYVDMLLTYEGSIPAKINFAWIDSEDQWLVDLWNQGWDSNNPNAGGIWMEAFAVVNDVKVPVDLGTQVHEGDTIYLQLHIHIPQDNAFMNLSGSFTGGFQVIQWNEYPDASVIPTVS</sequence>
<gene>
    <name evidence="1" type="ORF">V8247_00895</name>
</gene>
<evidence type="ECO:0000313" key="2">
    <source>
        <dbReference type="Proteomes" id="UP001375370"/>
    </source>
</evidence>
<reference evidence="1 2" key="1">
    <citation type="submission" date="2024-03" db="EMBL/GenBank/DDBJ databases">
        <title>A Dehalogenimonas Isolated from Estuarine Sediments Dihaloeliminates Chlorinated Alkanes.</title>
        <authorList>
            <person name="Yang Y."/>
            <person name="Wang H."/>
        </authorList>
    </citation>
    <scope>NUCLEOTIDE SEQUENCE [LARGE SCALE GENOMIC DNA]</scope>
    <source>
        <strain evidence="1 2">W</strain>
    </source>
</reference>
<keyword evidence="2" id="KW-1185">Reference proteome</keyword>
<dbReference type="RefSeq" id="WP_338737831.1">
    <property type="nucleotide sequence ID" value="NZ_CP146612.1"/>
</dbReference>
<accession>A0ABZ2J8H9</accession>
<name>A0ABZ2J8H9_9CHLR</name>
<organism evidence="1 2">
    <name type="scientific">Candidatus Dehalogenimonas loeffleri</name>
    <dbReference type="NCBI Taxonomy" id="3127115"/>
    <lineage>
        <taxon>Bacteria</taxon>
        <taxon>Bacillati</taxon>
        <taxon>Chloroflexota</taxon>
        <taxon>Dehalococcoidia</taxon>
        <taxon>Dehalococcoidales</taxon>
        <taxon>Dehalococcoidaceae</taxon>
        <taxon>Dehalogenimonas</taxon>
    </lineage>
</organism>
<dbReference type="EMBL" id="CP146612">
    <property type="protein sequence ID" value="WWX25559.1"/>
    <property type="molecule type" value="Genomic_DNA"/>
</dbReference>
<protein>
    <recommendedName>
        <fullName evidence="3">SipW-cognate class signal peptide</fullName>
    </recommendedName>
</protein>
<evidence type="ECO:0000313" key="1">
    <source>
        <dbReference type="EMBL" id="WWX25559.1"/>
    </source>
</evidence>
<evidence type="ECO:0008006" key="3">
    <source>
        <dbReference type="Google" id="ProtNLM"/>
    </source>
</evidence>
<dbReference type="Proteomes" id="UP001375370">
    <property type="component" value="Chromosome"/>
</dbReference>